<evidence type="ECO:0000313" key="2">
    <source>
        <dbReference type="Proteomes" id="UP000078250"/>
    </source>
</evidence>
<proteinExistence type="predicted"/>
<comment type="caution">
    <text evidence="1">The sequence shown here is derived from an EMBL/GenBank/DDBJ whole genome shotgun (WGS) entry which is preliminary data.</text>
</comment>
<dbReference type="RefSeq" id="WP_064720323.1">
    <property type="nucleotide sequence ID" value="NZ_LXEV01000027.1"/>
</dbReference>
<keyword evidence="2" id="KW-1185">Reference proteome</keyword>
<dbReference type="AlphaFoldDB" id="A0AAJ3HS68"/>
<dbReference type="EMBL" id="LXEV01000027">
    <property type="protein sequence ID" value="OAT46113.1"/>
    <property type="molecule type" value="Genomic_DNA"/>
</dbReference>
<accession>A0AAJ3HS68</accession>
<reference evidence="1 2" key="1">
    <citation type="submission" date="2016-04" db="EMBL/GenBank/DDBJ databases">
        <title>ATOL: Assembling a taxonomically balanced genome-scale reconstruction of the evolutionary history of the Enterobacteriaceae.</title>
        <authorList>
            <person name="Plunkett G.III."/>
            <person name="Neeno-Eckwall E.C."/>
            <person name="Glasner J.D."/>
            <person name="Perna N.T."/>
        </authorList>
    </citation>
    <scope>NUCLEOTIDE SEQUENCE [LARGE SCALE GENOMIC DNA]</scope>
    <source>
        <strain evidence="1 2">ATCC 700826</strain>
    </source>
</reference>
<protein>
    <submittedName>
        <fullName evidence="1">Uncharacterized protein</fullName>
    </submittedName>
</protein>
<sequence>MKITEQILALYKVGEVVDRDIVTRDLDINLAGASRALAHLWSLGALIRISEVRPLRYRVTKEAERVHSAITESRKSGESVYIEKLNIQKTKKCALPTIKWVKHATSNFSLMGKLPTEPYDSLVRAARNNRS</sequence>
<name>A0AAJ3HS68_PROHU</name>
<organism evidence="1 2">
    <name type="scientific">Proteus hauseri ATCC 700826</name>
    <dbReference type="NCBI Taxonomy" id="1354271"/>
    <lineage>
        <taxon>Bacteria</taxon>
        <taxon>Pseudomonadati</taxon>
        <taxon>Pseudomonadota</taxon>
        <taxon>Gammaproteobacteria</taxon>
        <taxon>Enterobacterales</taxon>
        <taxon>Morganellaceae</taxon>
        <taxon>Proteus</taxon>
    </lineage>
</organism>
<gene>
    <name evidence="1" type="ORF">M997_2368</name>
</gene>
<dbReference type="Proteomes" id="UP000078250">
    <property type="component" value="Unassembled WGS sequence"/>
</dbReference>
<evidence type="ECO:0000313" key="1">
    <source>
        <dbReference type="EMBL" id="OAT46113.1"/>
    </source>
</evidence>